<dbReference type="AlphaFoldDB" id="A0AAV9IJE6"/>
<dbReference type="InterPro" id="IPR012890">
    <property type="entry name" value="GCFC2-like"/>
</dbReference>
<keyword evidence="3" id="KW-0175">Coiled coil</keyword>
<dbReference type="GO" id="GO:0005634">
    <property type="term" value="C:nucleus"/>
    <property type="evidence" value="ECO:0007669"/>
    <property type="project" value="UniProtKB-SubCell"/>
</dbReference>
<feature type="compositionally biased region" description="Basic and acidic residues" evidence="4">
    <location>
        <begin position="138"/>
        <end position="147"/>
    </location>
</feature>
<dbReference type="Proteomes" id="UP001300502">
    <property type="component" value="Unassembled WGS sequence"/>
</dbReference>
<evidence type="ECO:0000256" key="4">
    <source>
        <dbReference type="SAM" id="MobiDB-lite"/>
    </source>
</evidence>
<evidence type="ECO:0008006" key="7">
    <source>
        <dbReference type="Google" id="ProtNLM"/>
    </source>
</evidence>
<keyword evidence="2" id="KW-0539">Nucleus</keyword>
<comment type="subcellular location">
    <subcellularLocation>
        <location evidence="1">Nucleus</location>
    </subcellularLocation>
</comment>
<evidence type="ECO:0000313" key="5">
    <source>
        <dbReference type="EMBL" id="KAK4527311.1"/>
    </source>
</evidence>
<feature type="coiled-coil region" evidence="3">
    <location>
        <begin position="239"/>
        <end position="301"/>
    </location>
</feature>
<dbReference type="GO" id="GO:0003677">
    <property type="term" value="F:DNA binding"/>
    <property type="evidence" value="ECO:0007669"/>
    <property type="project" value="InterPro"/>
</dbReference>
<feature type="region of interest" description="Disordered" evidence="4">
    <location>
        <begin position="125"/>
        <end position="166"/>
    </location>
</feature>
<evidence type="ECO:0000313" key="6">
    <source>
        <dbReference type="Proteomes" id="UP001300502"/>
    </source>
</evidence>
<dbReference type="EMBL" id="JANCYU010000050">
    <property type="protein sequence ID" value="KAK4527311.1"/>
    <property type="molecule type" value="Genomic_DNA"/>
</dbReference>
<sequence length="668" mass="79053">MSKKNIRQKLSNDSDTEEQYNTTVNERGTVGKRAMVFGSRKRFHKKTAGLAAVHETKHKAKTAAILIEEDKKELEDEWFQHNSKQLANVSSSLMEQTLWFEKDQPKPEYSMETIEELKRQTFGFQEEEEEGGGGGGGGHKEKSRDITGETEESMDSSDHIQHNNRNNYNETLQDASLGEEQGMEIDNDDEEIDSESEALWELDQLRRASGNNKYTRKLERISNKKMESFQTPEILQEPLVVLEKVTKGLENALQSNEEEMSKILQQQTEKEKELDNCQKQLKEKETQILEASEKYSFYEKLGQYFDDLLDMLHDKWQQLEHLREWQDKVYQEYERNEILHRIFTLEDDELRHLPRTEEELLESVQEFHHLQKVIDSNSLEKELASIAQSRDALFQDVEWDYASVSQVVAHFVWWRKNYSKDFEEAYGELLLSKLLTEYTRIELLGCWPFGLESLKSLQSIQALEFYHREFGEPWSQSSCLRSILEEAILPSISKWVRHLYFYPNVSETKKITIWRKELLNWSKDFEQLVLEKMNEAFLEKANDILEQLADHNTVWKSEQQERWNAYIYIVCMISYWHRWIAWEKKPLEQFVLDKIITSHILPNIRQLPPEDIVDRLYFVICRCLPQDWPDMYSSCWLAVRALVSRLVSTVKETEKQNELEACKKRCGY</sequence>
<evidence type="ECO:0000256" key="3">
    <source>
        <dbReference type="SAM" id="Coils"/>
    </source>
</evidence>
<proteinExistence type="predicted"/>
<evidence type="ECO:0000256" key="2">
    <source>
        <dbReference type="ARBA" id="ARBA00023242"/>
    </source>
</evidence>
<evidence type="ECO:0000256" key="1">
    <source>
        <dbReference type="ARBA" id="ARBA00004123"/>
    </source>
</evidence>
<keyword evidence="6" id="KW-1185">Reference proteome</keyword>
<dbReference type="GO" id="GO:0000398">
    <property type="term" value="P:mRNA splicing, via spliceosome"/>
    <property type="evidence" value="ECO:0007669"/>
    <property type="project" value="InterPro"/>
</dbReference>
<name>A0AAV9IJE6_9RHOD</name>
<accession>A0AAV9IJE6</accession>
<protein>
    <recommendedName>
        <fullName evidence="7">GCF C-terminal domain-containing protein</fullName>
    </recommendedName>
</protein>
<feature type="compositionally biased region" description="Polar residues" evidence="4">
    <location>
        <begin position="8"/>
        <end position="26"/>
    </location>
</feature>
<feature type="region of interest" description="Disordered" evidence="4">
    <location>
        <begin position="1"/>
        <end position="27"/>
    </location>
</feature>
<dbReference type="PANTHER" id="PTHR12214">
    <property type="entry name" value="GC-RICH SEQUENCE DNA-BINDING FACTOR"/>
    <property type="match status" value="1"/>
</dbReference>
<comment type="caution">
    <text evidence="5">The sequence shown here is derived from an EMBL/GenBank/DDBJ whole genome shotgun (WGS) entry which is preliminary data.</text>
</comment>
<gene>
    <name evidence="5" type="ORF">GAYE_SCF38G5233</name>
</gene>
<organism evidence="5 6">
    <name type="scientific">Galdieria yellowstonensis</name>
    <dbReference type="NCBI Taxonomy" id="3028027"/>
    <lineage>
        <taxon>Eukaryota</taxon>
        <taxon>Rhodophyta</taxon>
        <taxon>Bangiophyceae</taxon>
        <taxon>Galdieriales</taxon>
        <taxon>Galdieriaceae</taxon>
        <taxon>Galdieria</taxon>
    </lineage>
</organism>
<dbReference type="PANTHER" id="PTHR12214:SF0">
    <property type="entry name" value="LD29489P"/>
    <property type="match status" value="1"/>
</dbReference>
<reference evidence="5 6" key="1">
    <citation type="submission" date="2022-07" db="EMBL/GenBank/DDBJ databases">
        <title>Genome-wide signatures of adaptation to extreme environments.</title>
        <authorList>
            <person name="Cho C.H."/>
            <person name="Yoon H.S."/>
        </authorList>
    </citation>
    <scope>NUCLEOTIDE SEQUENCE [LARGE SCALE GENOMIC DNA]</scope>
    <source>
        <strain evidence="5 6">108.79 E11</strain>
    </source>
</reference>